<reference evidence="3" key="1">
    <citation type="submission" date="2023-11" db="EMBL/GenBank/DDBJ databases">
        <authorList>
            <person name="Helweg L.P."/>
            <person name="Kiel A."/>
            <person name="Hitz F."/>
            <person name="Ruckert-Reed C."/>
            <person name="Busche T."/>
            <person name="Kaltschmidt B."/>
            <person name="Kaltschmidt C."/>
        </authorList>
    </citation>
    <scope>NUCLEOTIDE SEQUENCE [LARGE SCALE GENOMIC DNA]</scope>
    <source>
        <strain evidence="3">4.1</strain>
    </source>
</reference>
<name>A0AAF0Z9R2_9MICO</name>
<protein>
    <submittedName>
        <fullName evidence="2">Alternate-type signal peptide domain-containing protein</fullName>
    </submittedName>
</protein>
<dbReference type="KEGG" id="sbil:SANBI_001402"/>
<evidence type="ECO:0000256" key="1">
    <source>
        <dbReference type="SAM" id="SignalP"/>
    </source>
</evidence>
<dbReference type="NCBIfam" id="TIGR04089">
    <property type="entry name" value="exp_by_SipW_III"/>
    <property type="match status" value="1"/>
</dbReference>
<evidence type="ECO:0000313" key="3">
    <source>
        <dbReference type="Proteomes" id="UP001304340"/>
    </source>
</evidence>
<organism evidence="2 3">
    <name type="scientific">Sanguibacter biliveldensis</name>
    <dbReference type="NCBI Taxonomy" id="3030830"/>
    <lineage>
        <taxon>Bacteria</taxon>
        <taxon>Bacillati</taxon>
        <taxon>Actinomycetota</taxon>
        <taxon>Actinomycetes</taxon>
        <taxon>Micrococcales</taxon>
        <taxon>Sanguibacteraceae</taxon>
        <taxon>Sanguibacter</taxon>
    </lineage>
</organism>
<dbReference type="AlphaFoldDB" id="A0AAF0Z9R2"/>
<feature type="chain" id="PRO_5041983861" evidence="1">
    <location>
        <begin position="27"/>
        <end position="180"/>
    </location>
</feature>
<dbReference type="Proteomes" id="UP001304340">
    <property type="component" value="Chromosome"/>
</dbReference>
<dbReference type="InterPro" id="IPR024006">
    <property type="entry name" value="Alt_signal_exp_actinobact"/>
</dbReference>
<dbReference type="EMBL" id="CP138359">
    <property type="protein sequence ID" value="WPF83707.1"/>
    <property type="molecule type" value="Genomic_DNA"/>
</dbReference>
<proteinExistence type="predicted"/>
<keyword evidence="3" id="KW-1185">Reference proteome</keyword>
<dbReference type="RefSeq" id="WP_319160263.1">
    <property type="nucleotide sequence ID" value="NZ_CP138359.1"/>
</dbReference>
<accession>A0AAF0Z9R2</accession>
<evidence type="ECO:0000313" key="2">
    <source>
        <dbReference type="EMBL" id="WPF83707.1"/>
    </source>
</evidence>
<sequence length="180" mass="18031">MNKLTKAALATGVATALLVGGGSTLALWNDAVDVGAGGDITTGALTLDATGGSWSDDPDQWVPGDSFTYTTQVSIVAQGDNLASELSINPSSITGTPALVDALATTMTVDAVQNGAMTAVAGQENVFTVTPTDATTGTPVEATITITVDFPSDSVSELVAQGATAELSALQLRLNQVESA</sequence>
<gene>
    <name evidence="2" type="ORF">SANBI_001402</name>
</gene>
<keyword evidence="1" id="KW-0732">Signal</keyword>
<feature type="signal peptide" evidence="1">
    <location>
        <begin position="1"/>
        <end position="26"/>
    </location>
</feature>